<dbReference type="RefSeq" id="XP_033675993.1">
    <property type="nucleotide sequence ID" value="XM_033827332.1"/>
</dbReference>
<feature type="region of interest" description="Disordered" evidence="1">
    <location>
        <begin position="91"/>
        <end position="123"/>
    </location>
</feature>
<proteinExistence type="predicted"/>
<sequence>MPYLIYPPESEDNNHNVYAVNSPDVVDEIVLQDLQSWGWRVVEQGVDDSQHTVSIQTYDFRTRNTTAEDRGGMPSLRQVWRREHVRRGQIVQHGGGRTKRTVKKEAKEPKEPKQEEDIKGKRRSLEMATKKMNRAKQRLQRLVPKRESKEQKIRGSEEQEILESREQEIPESVEQEIPEIGTWTEIGLGTVGHEGSGILVTRTIEVTLEEETCVDPNAREMIWPIEEPPLQGPLAQGTRRDGGESHPEEAEWI</sequence>
<accession>A0A6A6HSW5</accession>
<dbReference type="EMBL" id="ML987214">
    <property type="protein sequence ID" value="KAF2240989.1"/>
    <property type="molecule type" value="Genomic_DNA"/>
</dbReference>
<gene>
    <name evidence="2" type="ORF">BU26DRAFT_511793</name>
</gene>
<dbReference type="Proteomes" id="UP000800094">
    <property type="component" value="Unassembled WGS sequence"/>
</dbReference>
<feature type="region of interest" description="Disordered" evidence="1">
    <location>
        <begin position="224"/>
        <end position="253"/>
    </location>
</feature>
<dbReference type="AlphaFoldDB" id="A0A6A6HSW5"/>
<feature type="region of interest" description="Disordered" evidence="1">
    <location>
        <begin position="142"/>
        <end position="173"/>
    </location>
</feature>
<evidence type="ECO:0000256" key="1">
    <source>
        <dbReference type="SAM" id="MobiDB-lite"/>
    </source>
</evidence>
<keyword evidence="3" id="KW-1185">Reference proteome</keyword>
<reference evidence="2" key="1">
    <citation type="journal article" date="2020" name="Stud. Mycol.">
        <title>101 Dothideomycetes genomes: a test case for predicting lifestyles and emergence of pathogens.</title>
        <authorList>
            <person name="Haridas S."/>
            <person name="Albert R."/>
            <person name="Binder M."/>
            <person name="Bloem J."/>
            <person name="Labutti K."/>
            <person name="Salamov A."/>
            <person name="Andreopoulos B."/>
            <person name="Baker S."/>
            <person name="Barry K."/>
            <person name="Bills G."/>
            <person name="Bluhm B."/>
            <person name="Cannon C."/>
            <person name="Castanera R."/>
            <person name="Culley D."/>
            <person name="Daum C."/>
            <person name="Ezra D."/>
            <person name="Gonzalez J."/>
            <person name="Henrissat B."/>
            <person name="Kuo A."/>
            <person name="Liang C."/>
            <person name="Lipzen A."/>
            <person name="Lutzoni F."/>
            <person name="Magnuson J."/>
            <person name="Mondo S."/>
            <person name="Nolan M."/>
            <person name="Ohm R."/>
            <person name="Pangilinan J."/>
            <person name="Park H.-J."/>
            <person name="Ramirez L."/>
            <person name="Alfaro M."/>
            <person name="Sun H."/>
            <person name="Tritt A."/>
            <person name="Yoshinaga Y."/>
            <person name="Zwiers L.-H."/>
            <person name="Turgeon B."/>
            <person name="Goodwin S."/>
            <person name="Spatafora J."/>
            <person name="Crous P."/>
            <person name="Grigoriev I."/>
        </authorList>
    </citation>
    <scope>NUCLEOTIDE SEQUENCE</scope>
    <source>
        <strain evidence="2">CBS 122368</strain>
    </source>
</reference>
<organism evidence="2 3">
    <name type="scientific">Trematosphaeria pertusa</name>
    <dbReference type="NCBI Taxonomy" id="390896"/>
    <lineage>
        <taxon>Eukaryota</taxon>
        <taxon>Fungi</taxon>
        <taxon>Dikarya</taxon>
        <taxon>Ascomycota</taxon>
        <taxon>Pezizomycotina</taxon>
        <taxon>Dothideomycetes</taxon>
        <taxon>Pleosporomycetidae</taxon>
        <taxon>Pleosporales</taxon>
        <taxon>Massarineae</taxon>
        <taxon>Trematosphaeriaceae</taxon>
        <taxon>Trematosphaeria</taxon>
    </lineage>
</organism>
<evidence type="ECO:0000313" key="3">
    <source>
        <dbReference type="Proteomes" id="UP000800094"/>
    </source>
</evidence>
<feature type="compositionally biased region" description="Basic and acidic residues" evidence="1">
    <location>
        <begin position="144"/>
        <end position="168"/>
    </location>
</feature>
<dbReference type="OrthoDB" id="3765547at2759"/>
<protein>
    <submittedName>
        <fullName evidence="2">Uncharacterized protein</fullName>
    </submittedName>
</protein>
<name>A0A6A6HSW5_9PLEO</name>
<feature type="compositionally biased region" description="Basic and acidic residues" evidence="1">
    <location>
        <begin position="103"/>
        <end position="123"/>
    </location>
</feature>
<evidence type="ECO:0000313" key="2">
    <source>
        <dbReference type="EMBL" id="KAF2240989.1"/>
    </source>
</evidence>
<dbReference type="GeneID" id="54580662"/>
<feature type="compositionally biased region" description="Basic and acidic residues" evidence="1">
    <location>
        <begin position="238"/>
        <end position="253"/>
    </location>
</feature>